<organism evidence="2 3">
    <name type="scientific">Halorussus limi</name>
    <dbReference type="NCBI Taxonomy" id="2938695"/>
    <lineage>
        <taxon>Archaea</taxon>
        <taxon>Methanobacteriati</taxon>
        <taxon>Methanobacteriota</taxon>
        <taxon>Stenosarchaea group</taxon>
        <taxon>Halobacteria</taxon>
        <taxon>Halobacteriales</taxon>
        <taxon>Haladaptataceae</taxon>
        <taxon>Halorussus</taxon>
    </lineage>
</organism>
<keyword evidence="1" id="KW-0812">Transmembrane</keyword>
<evidence type="ECO:0000313" key="2">
    <source>
        <dbReference type="EMBL" id="UPV76063.1"/>
    </source>
</evidence>
<accession>A0A8U0HZ39</accession>
<gene>
    <name evidence="2" type="ORF">M0R89_08400</name>
</gene>
<proteinExistence type="predicted"/>
<dbReference type="Proteomes" id="UP000830729">
    <property type="component" value="Chromosome"/>
</dbReference>
<dbReference type="RefSeq" id="WP_248652100.1">
    <property type="nucleotide sequence ID" value="NZ_CP096659.1"/>
</dbReference>
<keyword evidence="3" id="KW-1185">Reference proteome</keyword>
<dbReference type="AlphaFoldDB" id="A0A8U0HZ39"/>
<keyword evidence="1" id="KW-0472">Membrane</keyword>
<evidence type="ECO:0000256" key="1">
    <source>
        <dbReference type="SAM" id="Phobius"/>
    </source>
</evidence>
<name>A0A8U0HZ39_9EURY</name>
<dbReference type="KEGG" id="halx:M0R89_08400"/>
<evidence type="ECO:0000313" key="3">
    <source>
        <dbReference type="Proteomes" id="UP000830729"/>
    </source>
</evidence>
<feature type="transmembrane region" description="Helical" evidence="1">
    <location>
        <begin position="7"/>
        <end position="23"/>
    </location>
</feature>
<sequence length="53" mass="5572">MNETTRLAAAIGLGLVFVVWQARQEPGRLFAAILAVVAVGYAFAPVIRDGIAS</sequence>
<protein>
    <submittedName>
        <fullName evidence="2">Uncharacterized protein</fullName>
    </submittedName>
</protein>
<dbReference type="GeneID" id="72185213"/>
<dbReference type="EMBL" id="CP096659">
    <property type="protein sequence ID" value="UPV76063.1"/>
    <property type="molecule type" value="Genomic_DNA"/>
</dbReference>
<reference evidence="2 3" key="1">
    <citation type="submission" date="2022-04" db="EMBL/GenBank/DDBJ databases">
        <title>Diverse halophilic archaea isolated from saline environments.</title>
        <authorList>
            <person name="Cui H.-L."/>
        </authorList>
    </citation>
    <scope>NUCLEOTIDE SEQUENCE [LARGE SCALE GENOMIC DNA]</scope>
    <source>
        <strain evidence="2 3">XZYJT49</strain>
    </source>
</reference>
<feature type="transmembrane region" description="Helical" evidence="1">
    <location>
        <begin position="29"/>
        <end position="47"/>
    </location>
</feature>
<keyword evidence="1" id="KW-1133">Transmembrane helix</keyword>